<dbReference type="Gene3D" id="3.60.21.10">
    <property type="match status" value="1"/>
</dbReference>
<comment type="cofactor">
    <cofactor evidence="1">
        <name>Mn(2+)</name>
        <dbReference type="ChEBI" id="CHEBI:29035"/>
    </cofactor>
</comment>
<dbReference type="EMBL" id="GBHO01029902">
    <property type="protein sequence ID" value="JAG13702.1"/>
    <property type="molecule type" value="Transcribed_RNA"/>
</dbReference>
<accession>A0A0A9WZ07</accession>
<keyword evidence="2" id="KW-0479">Metal-binding</keyword>
<evidence type="ECO:0000256" key="2">
    <source>
        <dbReference type="ARBA" id="ARBA00022723"/>
    </source>
</evidence>
<dbReference type="SMART" id="SM00156">
    <property type="entry name" value="PP2Ac"/>
    <property type="match status" value="1"/>
</dbReference>
<keyword evidence="5" id="KW-0472">Membrane</keyword>
<evidence type="ECO:0000259" key="6">
    <source>
        <dbReference type="PROSITE" id="PS00125"/>
    </source>
</evidence>
<dbReference type="PANTHER" id="PTHR45668:SF13">
    <property type="entry name" value="SERINE_THREONINE-PROTEIN PHOSPHATASE"/>
    <property type="match status" value="1"/>
</dbReference>
<dbReference type="AlphaFoldDB" id="A0A0A9WZ07"/>
<keyword evidence="3" id="KW-0464">Manganese</keyword>
<evidence type="ECO:0000256" key="3">
    <source>
        <dbReference type="ARBA" id="ARBA00023211"/>
    </source>
</evidence>
<reference evidence="7" key="1">
    <citation type="journal article" date="2014" name="PLoS ONE">
        <title>Transcriptome-Based Identification of ABC Transporters in the Western Tarnished Plant Bug Lygus hesperus.</title>
        <authorList>
            <person name="Hull J.J."/>
            <person name="Chaney K."/>
            <person name="Geib S.M."/>
            <person name="Fabrick J.A."/>
            <person name="Brent C.S."/>
            <person name="Walsh D."/>
            <person name="Lavine L.C."/>
        </authorList>
    </citation>
    <scope>NUCLEOTIDE SEQUENCE</scope>
</reference>
<proteinExistence type="inferred from homology"/>
<dbReference type="PROSITE" id="PS00125">
    <property type="entry name" value="SER_THR_PHOSPHATASE"/>
    <property type="match status" value="1"/>
</dbReference>
<dbReference type="InterPro" id="IPR051134">
    <property type="entry name" value="PPP_phosphatase"/>
</dbReference>
<evidence type="ECO:0000313" key="8">
    <source>
        <dbReference type="EMBL" id="JAG13704.1"/>
    </source>
</evidence>
<keyword evidence="4" id="KW-0378">Hydrolase</keyword>
<reference evidence="7" key="2">
    <citation type="submission" date="2014-07" db="EMBL/GenBank/DDBJ databases">
        <authorList>
            <person name="Hull J."/>
        </authorList>
    </citation>
    <scope>NUCLEOTIDE SEQUENCE</scope>
</reference>
<dbReference type="InterPro" id="IPR006186">
    <property type="entry name" value="Ser/Thr-sp_prot-phosphatase"/>
</dbReference>
<dbReference type="SUPFAM" id="SSF56300">
    <property type="entry name" value="Metallo-dependent phosphatases"/>
    <property type="match status" value="1"/>
</dbReference>
<name>A0A0A9WZ07_LYGHE</name>
<evidence type="ECO:0000256" key="1">
    <source>
        <dbReference type="ARBA" id="ARBA00001936"/>
    </source>
</evidence>
<keyword evidence="5" id="KW-1133">Transmembrane helix</keyword>
<dbReference type="PRINTS" id="PR00114">
    <property type="entry name" value="STPHPHTASE"/>
</dbReference>
<dbReference type="PANTHER" id="PTHR45668">
    <property type="entry name" value="SERINE/THREONINE-PROTEIN PHOSPHATASE 5-RELATED"/>
    <property type="match status" value="1"/>
</dbReference>
<dbReference type="EMBL" id="GBHO01029900">
    <property type="protein sequence ID" value="JAG13704.1"/>
    <property type="molecule type" value="Transcribed_RNA"/>
</dbReference>
<dbReference type="GO" id="GO:0004722">
    <property type="term" value="F:protein serine/threonine phosphatase activity"/>
    <property type="evidence" value="ECO:0007669"/>
    <property type="project" value="UniProtKB-EC"/>
</dbReference>
<dbReference type="Pfam" id="PF00149">
    <property type="entry name" value="Metallophos"/>
    <property type="match status" value="1"/>
</dbReference>
<feature type="transmembrane region" description="Helical" evidence="5">
    <location>
        <begin position="20"/>
        <end position="41"/>
    </location>
</feature>
<evidence type="ECO:0000256" key="4">
    <source>
        <dbReference type="RuleBase" id="RU004273"/>
    </source>
</evidence>
<dbReference type="InterPro" id="IPR029052">
    <property type="entry name" value="Metallo-depent_PP-like"/>
</dbReference>
<keyword evidence="5" id="KW-0812">Transmembrane</keyword>
<dbReference type="GO" id="GO:0046872">
    <property type="term" value="F:metal ion binding"/>
    <property type="evidence" value="ECO:0007669"/>
    <property type="project" value="UniProtKB-KW"/>
</dbReference>
<feature type="domain" description="Serine/threonine specific protein phosphatases" evidence="6">
    <location>
        <begin position="42"/>
        <end position="47"/>
    </location>
</feature>
<comment type="similarity">
    <text evidence="4">Belongs to the PPP phosphatase family.</text>
</comment>
<dbReference type="EC" id="3.1.3.16" evidence="4"/>
<gene>
    <name evidence="7" type="primary">PAPP5_2</name>
    <name evidence="8" type="synonym">PAPP5_1</name>
    <name evidence="8" type="ORF">CM83_23124</name>
    <name evidence="7" type="ORF">CM83_23127</name>
</gene>
<protein>
    <recommendedName>
        <fullName evidence="4">Serine/threonine-protein phosphatase</fullName>
        <ecNumber evidence="4">3.1.3.16</ecNumber>
    </recommendedName>
</protein>
<evidence type="ECO:0000256" key="5">
    <source>
        <dbReference type="SAM" id="Phobius"/>
    </source>
</evidence>
<organism evidence="7">
    <name type="scientific">Lygus hesperus</name>
    <name type="common">Western plant bug</name>
    <dbReference type="NCBI Taxonomy" id="30085"/>
    <lineage>
        <taxon>Eukaryota</taxon>
        <taxon>Metazoa</taxon>
        <taxon>Ecdysozoa</taxon>
        <taxon>Arthropoda</taxon>
        <taxon>Hexapoda</taxon>
        <taxon>Insecta</taxon>
        <taxon>Pterygota</taxon>
        <taxon>Neoptera</taxon>
        <taxon>Paraneoptera</taxon>
        <taxon>Hemiptera</taxon>
        <taxon>Heteroptera</taxon>
        <taxon>Panheteroptera</taxon>
        <taxon>Cimicomorpha</taxon>
        <taxon>Miridae</taxon>
        <taxon>Mirini</taxon>
        <taxon>Lygus</taxon>
    </lineage>
</organism>
<evidence type="ECO:0000313" key="7">
    <source>
        <dbReference type="EMBL" id="JAG13702.1"/>
    </source>
</evidence>
<comment type="catalytic activity">
    <reaction evidence="4">
        <text>O-phospho-L-threonyl-[protein] + H2O = L-threonyl-[protein] + phosphate</text>
        <dbReference type="Rhea" id="RHEA:47004"/>
        <dbReference type="Rhea" id="RHEA-COMP:11060"/>
        <dbReference type="Rhea" id="RHEA-COMP:11605"/>
        <dbReference type="ChEBI" id="CHEBI:15377"/>
        <dbReference type="ChEBI" id="CHEBI:30013"/>
        <dbReference type="ChEBI" id="CHEBI:43474"/>
        <dbReference type="ChEBI" id="CHEBI:61977"/>
        <dbReference type="EC" id="3.1.3.16"/>
    </reaction>
</comment>
<sequence length="220" mass="25287">MPNESNYYVFNGDFVDRGAYSVEVLLILFSLMLAFPNYVTLNRGNHECDYMNDEYGFDVEVSTKYNRNFFRLIQRCFCALPLATILNNKIFIVHGGLPRRKGVTIADISRIQRFRQIPIPDSSQPEEDEIFQDLLWSDPIDEIEGWRESQRGAGVEFGPDITEEFLRNNNLELVVRSHEECASGYDERHNKKLITVFSASNYDGPDTNFGTVCLFIGDSV</sequence>
<dbReference type="InterPro" id="IPR004843">
    <property type="entry name" value="Calcineurin-like_PHP"/>
</dbReference>